<dbReference type="Proteomes" id="UP000032066">
    <property type="component" value="Unassembled WGS sequence"/>
</dbReference>
<feature type="transmembrane region" description="Helical" evidence="1">
    <location>
        <begin position="32"/>
        <end position="48"/>
    </location>
</feature>
<keyword evidence="1" id="KW-0472">Membrane</keyword>
<dbReference type="AlphaFoldDB" id="A0A0D0PJX3"/>
<sequence>MRDRLPVALSGATALLLGAATALVLAPLGELRGGWFALTAFAAGCAALGTRSRPVAAPFIGLAAWLFHNGFAEHRYAQLGWDGPGHLALFTASALVAALPWRRLRVHD</sequence>
<proteinExistence type="predicted"/>
<evidence type="ECO:0000256" key="1">
    <source>
        <dbReference type="SAM" id="Phobius"/>
    </source>
</evidence>
<feature type="transmembrane region" description="Helical" evidence="1">
    <location>
        <begin position="84"/>
        <end position="101"/>
    </location>
</feature>
<dbReference type="OrthoDB" id="4338425at2"/>
<evidence type="ECO:0000313" key="2">
    <source>
        <dbReference type="EMBL" id="KIQ62819.1"/>
    </source>
</evidence>
<dbReference type="PATRIC" id="fig|2064.6.peg.5996"/>
<reference evidence="2 3" key="1">
    <citation type="submission" date="2015-02" db="EMBL/GenBank/DDBJ databases">
        <title>Draft genome sequence of Kitasatospora griseola MF730-N6, a bafilomycin, terpentecin and satosporin producer.</title>
        <authorList>
            <person name="Arens J.C."/>
            <person name="Haltli B."/>
            <person name="Kerr R.G."/>
        </authorList>
    </citation>
    <scope>NUCLEOTIDE SEQUENCE [LARGE SCALE GENOMIC DNA]</scope>
    <source>
        <strain evidence="2 3">MF730-N6</strain>
    </source>
</reference>
<keyword evidence="3" id="KW-1185">Reference proteome</keyword>
<organism evidence="2 3">
    <name type="scientific">Kitasatospora griseola</name>
    <name type="common">Streptomyces griseolosporeus</name>
    <dbReference type="NCBI Taxonomy" id="2064"/>
    <lineage>
        <taxon>Bacteria</taxon>
        <taxon>Bacillati</taxon>
        <taxon>Actinomycetota</taxon>
        <taxon>Actinomycetes</taxon>
        <taxon>Kitasatosporales</taxon>
        <taxon>Streptomycetaceae</taxon>
        <taxon>Kitasatospora</taxon>
    </lineage>
</organism>
<evidence type="ECO:0000313" key="3">
    <source>
        <dbReference type="Proteomes" id="UP000032066"/>
    </source>
</evidence>
<protein>
    <submittedName>
        <fullName evidence="2">Uncharacterized protein</fullName>
    </submittedName>
</protein>
<keyword evidence="1" id="KW-1133">Transmembrane helix</keyword>
<dbReference type="EMBL" id="JXZB01000004">
    <property type="protein sequence ID" value="KIQ62819.1"/>
    <property type="molecule type" value="Genomic_DNA"/>
</dbReference>
<feature type="transmembrane region" description="Helical" evidence="1">
    <location>
        <begin position="55"/>
        <end position="72"/>
    </location>
</feature>
<accession>A0A0D0PJX3</accession>
<name>A0A0D0PJX3_KITGR</name>
<gene>
    <name evidence="2" type="ORF">TR51_28260</name>
</gene>
<comment type="caution">
    <text evidence="2">The sequence shown here is derived from an EMBL/GenBank/DDBJ whole genome shotgun (WGS) entry which is preliminary data.</text>
</comment>
<keyword evidence="1" id="KW-0812">Transmembrane</keyword>
<dbReference type="RefSeq" id="WP_043915094.1">
    <property type="nucleotide sequence ID" value="NZ_JXZB01000004.1"/>
</dbReference>